<dbReference type="PANTHER" id="PTHR48261:SF3">
    <property type="entry name" value="EXOSTOSIN GLYCOSYLTRANSFERASE 1"/>
    <property type="match status" value="1"/>
</dbReference>
<evidence type="ECO:0000256" key="3">
    <source>
        <dbReference type="ARBA" id="ARBA00004922"/>
    </source>
</evidence>
<gene>
    <name evidence="18" type="ORF">AFUS01_LOCUS11099</name>
</gene>
<comment type="pathway">
    <text evidence="3">Protein modification; protein glycosylation.</text>
</comment>
<evidence type="ECO:0000256" key="5">
    <source>
        <dbReference type="ARBA" id="ARBA00022676"/>
    </source>
</evidence>
<evidence type="ECO:0000313" key="19">
    <source>
        <dbReference type="Proteomes" id="UP000708208"/>
    </source>
</evidence>
<reference evidence="18" key="1">
    <citation type="submission" date="2021-06" db="EMBL/GenBank/DDBJ databases">
        <authorList>
            <person name="Hodson N. C."/>
            <person name="Mongue J. A."/>
            <person name="Jaron S. K."/>
        </authorList>
    </citation>
    <scope>NUCLEOTIDE SEQUENCE</scope>
</reference>
<evidence type="ECO:0008006" key="20">
    <source>
        <dbReference type="Google" id="ProtNLM"/>
    </source>
</evidence>
<dbReference type="InterPro" id="IPR015338">
    <property type="entry name" value="GT64_dom"/>
</dbReference>
<comment type="similarity">
    <text evidence="4">Belongs to the glycosyltransferase 47 family.</text>
</comment>
<dbReference type="GO" id="GO:0015012">
    <property type="term" value="P:heparan sulfate proteoglycan biosynthetic process"/>
    <property type="evidence" value="ECO:0007669"/>
    <property type="project" value="UniProtKB-ARBA"/>
</dbReference>
<keyword evidence="13" id="KW-0325">Glycoprotein</keyword>
<dbReference type="EMBL" id="CAJVCH010084454">
    <property type="protein sequence ID" value="CAG7721914.1"/>
    <property type="molecule type" value="Genomic_DNA"/>
</dbReference>
<feature type="transmembrane region" description="Helical" evidence="15">
    <location>
        <begin position="7"/>
        <end position="28"/>
    </location>
</feature>
<evidence type="ECO:0000256" key="9">
    <source>
        <dbReference type="ARBA" id="ARBA00022968"/>
    </source>
</evidence>
<dbReference type="GO" id="GO:0016757">
    <property type="term" value="F:glycosyltransferase activity"/>
    <property type="evidence" value="ECO:0007669"/>
    <property type="project" value="UniProtKB-KW"/>
</dbReference>
<evidence type="ECO:0000256" key="1">
    <source>
        <dbReference type="ARBA" id="ARBA00004586"/>
    </source>
</evidence>
<dbReference type="Proteomes" id="UP000708208">
    <property type="component" value="Unassembled WGS sequence"/>
</dbReference>
<feature type="domain" description="Glycosyl transferase 64" evidence="17">
    <location>
        <begin position="494"/>
        <end position="724"/>
    </location>
</feature>
<evidence type="ECO:0000259" key="16">
    <source>
        <dbReference type="Pfam" id="PF03016"/>
    </source>
</evidence>
<dbReference type="AlphaFoldDB" id="A0A8J2K7Y2"/>
<sequence length="1033" mass="118810">MGKKARPLTFLYFLVLVALLSSVVVWILHFRLQPVVLVDNETLSFQELLDSSPSYLTETHLYNYYVEKKREREHRESVKDTVEEIPWHNCRMESCFNFEKCKRNSFKVYVYPVDKFVPSSETYEKILKAITASSYYTPDPSQACLFVLSIDTLDRDELSRDFVRNVPSRLNKLPLWNNGENHIVFNLYAGTWPQYNETELGFQLGKAILAKASMSIEQYRPNFDISIPLFHRTHPDKGDDTGTANVNEFPSKKKHLIAFKGKRYVYGIGSDTRNSVYHLHNGNDVVMVTTCKHGKNWKEMKDERCDEDNKEYEKYDYDVLLQNSTFCLVPRGRRLGSFRFLEALKAGCIPVLLSNGWVLPFSEVIDWTETTLTGDERSLFQVLDMVRSIDDVKIFSLKQQSQILWNQYMSSIEKIIETTFEIIRDRIRQYTWRDSTTWNTSPGALSFDVDYADDLSRFPFHHEGNATLLKPNFTAVIYVQSGISGMKSSSLSSYSNSPLFRLVRSAGKSNFISKILIVWDSGRAIPKIWPEISVPLVIKRSSSKSVSQRFITDGEVETDAVFSLDEDAVLSTDELDFAYIVWRSFPDRIVGYPTRSHYWDDPTELWKYSSKWTNDYSMVLAGGAIYHVYYNHLYWNRVPPAASQLVESIQNCEDILMNMIVERITRKPPIKLTYKRSFKDLSVRSSWNDPEHFKQRHNCVNQLAEIFGSVPLKRSSLRLDPILFRDPVSNMRKNSLKRIITITMHESCSNDAVIDIDQTEFHELPKSLQERLKKCLGPLHQLVFYPYARIDCASRQVLTHIKNEENKLILRLEHKSNIKMSEKYGFGTGSVSSLFKTDCLYNTQKDQHRDGTSSSHLFKFSDDRGNLIFSSVALKEITKVICDREVLATINGKALEFLSTPNLLATNEKGEIIIEIRINDNTTTALNKPRNHYMIYAKGNQIIGKISLDASQKGSRFGVTFLKDLDSSIKAVILTSSFLLYCNMVSKPQSGSHQIEEREKCCIADWSLGKSIPVVVITLVMSIFVTVTLLFTV</sequence>
<keyword evidence="11 15" id="KW-0472">Membrane</keyword>
<accession>A0A8J2K7Y2</accession>
<dbReference type="InterPro" id="IPR004263">
    <property type="entry name" value="Exostosin"/>
</dbReference>
<comment type="subcellular location">
    <subcellularLocation>
        <location evidence="14">Endomembrane system</location>
        <topology evidence="14">Single-pass membrane protein</topology>
    </subcellularLocation>
    <subcellularLocation>
        <location evidence="1">Endoplasmic reticulum membrane</location>
    </subcellularLocation>
    <subcellularLocation>
        <location evidence="2">Membrane</location>
        <topology evidence="2">Single-pass type II membrane protein</topology>
    </subcellularLocation>
</comment>
<evidence type="ECO:0000256" key="14">
    <source>
        <dbReference type="ARBA" id="ARBA00037847"/>
    </source>
</evidence>
<keyword evidence="9" id="KW-0735">Signal-anchor</keyword>
<evidence type="ECO:0000256" key="12">
    <source>
        <dbReference type="ARBA" id="ARBA00023157"/>
    </source>
</evidence>
<evidence type="ECO:0000259" key="17">
    <source>
        <dbReference type="Pfam" id="PF09258"/>
    </source>
</evidence>
<keyword evidence="12" id="KW-1015">Disulfide bond</keyword>
<evidence type="ECO:0000256" key="6">
    <source>
        <dbReference type="ARBA" id="ARBA00022679"/>
    </source>
</evidence>
<protein>
    <recommendedName>
        <fullName evidence="20">Exostosin-1</fullName>
    </recommendedName>
</protein>
<dbReference type="InterPro" id="IPR040911">
    <property type="entry name" value="Exostosin_GT47"/>
</dbReference>
<evidence type="ECO:0000313" key="18">
    <source>
        <dbReference type="EMBL" id="CAG7721914.1"/>
    </source>
</evidence>
<evidence type="ECO:0000256" key="4">
    <source>
        <dbReference type="ARBA" id="ARBA00010271"/>
    </source>
</evidence>
<feature type="domain" description="Exostosin GT47" evidence="16">
    <location>
        <begin position="103"/>
        <end position="388"/>
    </location>
</feature>
<dbReference type="OrthoDB" id="1924787at2759"/>
<evidence type="ECO:0000256" key="7">
    <source>
        <dbReference type="ARBA" id="ARBA00022692"/>
    </source>
</evidence>
<dbReference type="Pfam" id="PF03016">
    <property type="entry name" value="Exostosin_GT47"/>
    <property type="match status" value="1"/>
</dbReference>
<keyword evidence="7 15" id="KW-0812">Transmembrane</keyword>
<name>A0A8J2K7Y2_9HEXA</name>
<proteinExistence type="inferred from homology"/>
<keyword evidence="5" id="KW-0328">Glycosyltransferase</keyword>
<comment type="caution">
    <text evidence="18">The sequence shown here is derived from an EMBL/GenBank/DDBJ whole genome shotgun (WGS) entry which is preliminary data.</text>
</comment>
<evidence type="ECO:0000256" key="2">
    <source>
        <dbReference type="ARBA" id="ARBA00004606"/>
    </source>
</evidence>
<evidence type="ECO:0000256" key="11">
    <source>
        <dbReference type="ARBA" id="ARBA00023136"/>
    </source>
</evidence>
<dbReference type="PANTHER" id="PTHR48261">
    <property type="entry name" value="ACETYLGLUCOSAMINYLTRANSFERASE"/>
    <property type="match status" value="1"/>
</dbReference>
<keyword evidence="19" id="KW-1185">Reference proteome</keyword>
<keyword evidence="10 15" id="KW-1133">Transmembrane helix</keyword>
<evidence type="ECO:0000256" key="10">
    <source>
        <dbReference type="ARBA" id="ARBA00022989"/>
    </source>
</evidence>
<feature type="transmembrane region" description="Helical" evidence="15">
    <location>
        <begin position="1011"/>
        <end position="1031"/>
    </location>
</feature>
<dbReference type="GO" id="GO:0005789">
    <property type="term" value="C:endoplasmic reticulum membrane"/>
    <property type="evidence" value="ECO:0007669"/>
    <property type="project" value="UniProtKB-SubCell"/>
</dbReference>
<keyword evidence="6" id="KW-0808">Transferase</keyword>
<evidence type="ECO:0000256" key="13">
    <source>
        <dbReference type="ARBA" id="ARBA00023180"/>
    </source>
</evidence>
<organism evidence="18 19">
    <name type="scientific">Allacma fusca</name>
    <dbReference type="NCBI Taxonomy" id="39272"/>
    <lineage>
        <taxon>Eukaryota</taxon>
        <taxon>Metazoa</taxon>
        <taxon>Ecdysozoa</taxon>
        <taxon>Arthropoda</taxon>
        <taxon>Hexapoda</taxon>
        <taxon>Collembola</taxon>
        <taxon>Symphypleona</taxon>
        <taxon>Sminthuridae</taxon>
        <taxon>Allacma</taxon>
    </lineage>
</organism>
<keyword evidence="8" id="KW-0256">Endoplasmic reticulum</keyword>
<dbReference type="Pfam" id="PF09258">
    <property type="entry name" value="Glyco_transf_64"/>
    <property type="match status" value="1"/>
</dbReference>
<evidence type="ECO:0000256" key="8">
    <source>
        <dbReference type="ARBA" id="ARBA00022824"/>
    </source>
</evidence>
<evidence type="ECO:0000256" key="15">
    <source>
        <dbReference type="SAM" id="Phobius"/>
    </source>
</evidence>